<dbReference type="RefSeq" id="WP_367952026.1">
    <property type="nucleotide sequence ID" value="NZ_JBDPGJ010000001.1"/>
</dbReference>
<evidence type="ECO:0000313" key="1">
    <source>
        <dbReference type="EMBL" id="MEX0404120.1"/>
    </source>
</evidence>
<dbReference type="EMBL" id="JBDPGJ010000001">
    <property type="protein sequence ID" value="MEX0404120.1"/>
    <property type="molecule type" value="Genomic_DNA"/>
</dbReference>
<name>A0ABV3SER5_9HYPH</name>
<organism evidence="1 2">
    <name type="scientific">Aquibium pacificus</name>
    <dbReference type="NCBI Taxonomy" id="3153579"/>
    <lineage>
        <taxon>Bacteria</taxon>
        <taxon>Pseudomonadati</taxon>
        <taxon>Pseudomonadota</taxon>
        <taxon>Alphaproteobacteria</taxon>
        <taxon>Hyphomicrobiales</taxon>
        <taxon>Phyllobacteriaceae</taxon>
        <taxon>Aquibium</taxon>
    </lineage>
</organism>
<keyword evidence="2" id="KW-1185">Reference proteome</keyword>
<sequence>MSKINREWHQSHRMPENPTELQRIAWHAEHARNCGCRGIDVGVARLFRKHGVPVPAPFADPPAPEDR</sequence>
<proteinExistence type="predicted"/>
<comment type="caution">
    <text evidence="1">The sequence shown here is derived from an EMBL/GenBank/DDBJ whole genome shotgun (WGS) entry which is preliminary data.</text>
</comment>
<gene>
    <name evidence="1" type="ORF">ABGN05_00430</name>
</gene>
<protein>
    <submittedName>
        <fullName evidence="1">Uncharacterized protein</fullName>
    </submittedName>
</protein>
<dbReference type="Proteomes" id="UP001556692">
    <property type="component" value="Unassembled WGS sequence"/>
</dbReference>
<reference evidence="1 2" key="1">
    <citation type="submission" date="2024-05" db="EMBL/GenBank/DDBJ databases">
        <authorList>
            <person name="Jiang F."/>
        </authorList>
    </citation>
    <scope>NUCLEOTIDE SEQUENCE [LARGE SCALE GENOMIC DNA]</scope>
    <source>
        <strain evidence="1 2">LZ166</strain>
    </source>
</reference>
<evidence type="ECO:0000313" key="2">
    <source>
        <dbReference type="Proteomes" id="UP001556692"/>
    </source>
</evidence>
<accession>A0ABV3SER5</accession>